<proteinExistence type="predicted"/>
<dbReference type="AlphaFoldDB" id="A0A8J6P3V7"/>
<comment type="caution">
    <text evidence="1">The sequence shown here is derived from an EMBL/GenBank/DDBJ whole genome shotgun (WGS) entry which is preliminary data.</text>
</comment>
<dbReference type="EMBL" id="JACVEL010000001">
    <property type="protein sequence ID" value="MBC9810967.1"/>
    <property type="molecule type" value="Genomic_DNA"/>
</dbReference>
<accession>A0A8J6P3V7</accession>
<evidence type="ECO:0000313" key="1">
    <source>
        <dbReference type="EMBL" id="MBC9810967.1"/>
    </source>
</evidence>
<name>A0A8J6P3V7_9FLAO</name>
<dbReference type="RefSeq" id="WP_163492224.1">
    <property type="nucleotide sequence ID" value="NZ_JACVEL010000001.1"/>
</dbReference>
<sequence>MQKLLTLLFSFITGIFLLFFLWVSYSLVTIFVVQPDNNHVPYLVPEHAKLVVNINGQEAFDELLQHLLLEGKGDKFIRKIKELARGNRFEKEYGINWARPVSYFESTYRDQPVRGFVVHISNASAWNKNINMFLGSTSVAKSDKNYGMVVQSKTLSKEELYQFIETCKQGSGKFVKPADTNPLITVHHTSAGKTSDIRFSAENNVLQTDGIIHHDGTLKPGTLNFVLTPADLHFTSDLITAELNDTLNKLIGSNLHFSGISMNYRGTTLSEANGTITPLPDADLVLGFEQATTIQQLVEHIPNAVWKETATSIQVGKQVYFVNQLNEKTIFLGTNKHAEINENRQSIGLILSGSLQPLVTIHGSRLILFALRMNPSFSLGMDFIRETQMCLITMTPMNATTYQFTGAVTFKNEKDALIGILELMAKRQL</sequence>
<gene>
    <name evidence="1" type="ORF">H9Y05_00620</name>
</gene>
<dbReference type="Proteomes" id="UP000652681">
    <property type="component" value="Unassembled WGS sequence"/>
</dbReference>
<keyword evidence="2" id="KW-1185">Reference proteome</keyword>
<organism evidence="1 2">
    <name type="scientific">Taishania pollutisoli</name>
    <dbReference type="NCBI Taxonomy" id="2766479"/>
    <lineage>
        <taxon>Bacteria</taxon>
        <taxon>Pseudomonadati</taxon>
        <taxon>Bacteroidota</taxon>
        <taxon>Flavobacteriia</taxon>
        <taxon>Flavobacteriales</taxon>
        <taxon>Crocinitomicaceae</taxon>
        <taxon>Taishania</taxon>
    </lineage>
</organism>
<reference evidence="1" key="1">
    <citation type="submission" date="2020-09" db="EMBL/GenBank/DDBJ databases">
        <title>Taishania pollutisoli gen. nov., sp. nov., Isolated from Tetrabromobisphenol A-Contaminated Soil.</title>
        <authorList>
            <person name="Chen Q."/>
        </authorList>
    </citation>
    <scope>NUCLEOTIDE SEQUENCE</scope>
    <source>
        <strain evidence="1">CZZ-1</strain>
    </source>
</reference>
<protein>
    <submittedName>
        <fullName evidence="1">Uncharacterized protein</fullName>
    </submittedName>
</protein>
<evidence type="ECO:0000313" key="2">
    <source>
        <dbReference type="Proteomes" id="UP000652681"/>
    </source>
</evidence>